<feature type="domain" description="Gfo/Idh/MocA-like oxidoreductase C-terminal" evidence="2">
    <location>
        <begin position="136"/>
        <end position="332"/>
    </location>
</feature>
<sequence length="332" mass="36854">MNSRSVRRVALVGLGSIGRRHLRLLKQLRPDIDVILVRSGHGGRWPEEALAAESVTSIDEAMAMGIDAAIIASPAPYHVPQALELLRTGIPLLIEKPLSHNLEGVAELAELAEQRQVPVLVGYVLRHSPDLRWFHQQLREERVGRLVGVTIDCGSYLPDWRPEQDYRKTASARAELGGGVLLELSHELDYAHWLFGPFDSIDASLTNSGTLGIAVEDTADLMLTTRAGLTVTIHLDFLRREAIRQCIAHGADGDLVWDGVKKTVRLQHVCEESVQWPFELERDAMFRTQLMHFLACIEQDDAPKVTLADGIAALTLVEAARQSQRQGRVINL</sequence>
<feature type="domain" description="Gfo/Idh/MocA-like oxidoreductase N-terminal" evidence="1">
    <location>
        <begin position="8"/>
        <end position="123"/>
    </location>
</feature>
<comment type="caution">
    <text evidence="3">The sequence shown here is derived from an EMBL/GenBank/DDBJ whole genome shotgun (WGS) entry which is preliminary data.</text>
</comment>
<name>A0A5M8FHM8_9GAMM</name>
<dbReference type="InterPro" id="IPR051450">
    <property type="entry name" value="Gfo/Idh/MocA_Oxidoreductases"/>
</dbReference>
<reference evidence="3 4" key="1">
    <citation type="submission" date="2019-09" db="EMBL/GenBank/DDBJ databases">
        <title>Whole-genome sequence of the purple sulfur bacterium Thiohalocapsa marina DSM 19078.</title>
        <authorList>
            <person name="Kyndt J.A."/>
            <person name="Meyer T.E."/>
        </authorList>
    </citation>
    <scope>NUCLEOTIDE SEQUENCE [LARGE SCALE GENOMIC DNA]</scope>
    <source>
        <strain evidence="3 4">DSM 19078</strain>
    </source>
</reference>
<dbReference type="Proteomes" id="UP000322981">
    <property type="component" value="Unassembled WGS sequence"/>
</dbReference>
<proteinExistence type="predicted"/>
<organism evidence="3 4">
    <name type="scientific">Thiohalocapsa marina</name>
    <dbReference type="NCBI Taxonomy" id="424902"/>
    <lineage>
        <taxon>Bacteria</taxon>
        <taxon>Pseudomonadati</taxon>
        <taxon>Pseudomonadota</taxon>
        <taxon>Gammaproteobacteria</taxon>
        <taxon>Chromatiales</taxon>
        <taxon>Chromatiaceae</taxon>
        <taxon>Thiohalocapsa</taxon>
    </lineage>
</organism>
<evidence type="ECO:0000259" key="2">
    <source>
        <dbReference type="Pfam" id="PF02894"/>
    </source>
</evidence>
<dbReference type="EMBL" id="VWXX01000026">
    <property type="protein sequence ID" value="KAA6183924.1"/>
    <property type="molecule type" value="Genomic_DNA"/>
</dbReference>
<dbReference type="Gene3D" id="3.30.360.10">
    <property type="entry name" value="Dihydrodipicolinate Reductase, domain 2"/>
    <property type="match status" value="1"/>
</dbReference>
<dbReference type="GO" id="GO:0000166">
    <property type="term" value="F:nucleotide binding"/>
    <property type="evidence" value="ECO:0007669"/>
    <property type="project" value="InterPro"/>
</dbReference>
<evidence type="ECO:0000313" key="4">
    <source>
        <dbReference type="Proteomes" id="UP000322981"/>
    </source>
</evidence>
<gene>
    <name evidence="3" type="ORF">F2Q65_14030</name>
</gene>
<dbReference type="SUPFAM" id="SSF55347">
    <property type="entry name" value="Glyceraldehyde-3-phosphate dehydrogenase-like, C-terminal domain"/>
    <property type="match status" value="1"/>
</dbReference>
<dbReference type="Pfam" id="PF01408">
    <property type="entry name" value="GFO_IDH_MocA"/>
    <property type="match status" value="1"/>
</dbReference>
<dbReference type="AlphaFoldDB" id="A0A5M8FHM8"/>
<dbReference type="PANTHER" id="PTHR43377">
    <property type="entry name" value="BILIVERDIN REDUCTASE A"/>
    <property type="match status" value="1"/>
</dbReference>
<dbReference type="InterPro" id="IPR000683">
    <property type="entry name" value="Gfo/Idh/MocA-like_OxRdtase_N"/>
</dbReference>
<dbReference type="RefSeq" id="WP_150094035.1">
    <property type="nucleotide sequence ID" value="NZ_VWXX01000026.1"/>
</dbReference>
<dbReference type="SUPFAM" id="SSF51735">
    <property type="entry name" value="NAD(P)-binding Rossmann-fold domains"/>
    <property type="match status" value="1"/>
</dbReference>
<dbReference type="OrthoDB" id="9781031at2"/>
<evidence type="ECO:0000313" key="3">
    <source>
        <dbReference type="EMBL" id="KAA6183924.1"/>
    </source>
</evidence>
<accession>A0A5M8FHM8</accession>
<dbReference type="PANTHER" id="PTHR43377:SF1">
    <property type="entry name" value="BILIVERDIN REDUCTASE A"/>
    <property type="match status" value="1"/>
</dbReference>
<dbReference type="Gene3D" id="3.40.50.720">
    <property type="entry name" value="NAD(P)-binding Rossmann-like Domain"/>
    <property type="match status" value="1"/>
</dbReference>
<dbReference type="Pfam" id="PF02894">
    <property type="entry name" value="GFO_IDH_MocA_C"/>
    <property type="match status" value="1"/>
</dbReference>
<protein>
    <submittedName>
        <fullName evidence="3">Gfo/Idh/MocA family oxidoreductase</fullName>
    </submittedName>
</protein>
<keyword evidence="4" id="KW-1185">Reference proteome</keyword>
<dbReference type="InterPro" id="IPR036291">
    <property type="entry name" value="NAD(P)-bd_dom_sf"/>
</dbReference>
<dbReference type="InterPro" id="IPR004104">
    <property type="entry name" value="Gfo/Idh/MocA-like_OxRdtase_C"/>
</dbReference>
<evidence type="ECO:0000259" key="1">
    <source>
        <dbReference type="Pfam" id="PF01408"/>
    </source>
</evidence>